<evidence type="ECO:0000256" key="13">
    <source>
        <dbReference type="RuleBase" id="RU369015"/>
    </source>
</evidence>
<protein>
    <recommendedName>
        <fullName evidence="13">Potassium channel</fullName>
    </recommendedName>
</protein>
<feature type="transmembrane region" description="Helical" evidence="13">
    <location>
        <begin position="283"/>
        <end position="303"/>
    </location>
</feature>
<dbReference type="Proteomes" id="UP001161247">
    <property type="component" value="Chromosome 4"/>
</dbReference>
<evidence type="ECO:0000256" key="7">
    <source>
        <dbReference type="ARBA" id="ARBA00022882"/>
    </source>
</evidence>
<comment type="domain">
    <text evidence="13">The segment S4 is probably the voltage-sensor and is characterized by a series of positively charged amino acids. The pore-forming region H5 is enclosed by the transmembrane segments S5 and S6 in the Shaker-type (1P/6TM) and contains the GYGD signature motif which seems to be involved in potassium selectivity.</text>
</comment>
<dbReference type="FunFam" id="2.60.120.10:FF:000074">
    <property type="entry name" value="Potassium channel KAT2"/>
    <property type="match status" value="1"/>
</dbReference>
<evidence type="ECO:0000256" key="12">
    <source>
        <dbReference type="ARBA" id="ARBA00023303"/>
    </source>
</evidence>
<comment type="function">
    <text evidence="13">Potassium channel.</text>
</comment>
<keyword evidence="4 13" id="KW-0633">Potassium transport</keyword>
<keyword evidence="5 13" id="KW-0812">Transmembrane</keyword>
<keyword evidence="7 13" id="KW-0851">Voltage-gated channel</keyword>
<dbReference type="InterPro" id="IPR014710">
    <property type="entry name" value="RmlC-like_jellyroll"/>
</dbReference>
<keyword evidence="8 13" id="KW-0630">Potassium</keyword>
<feature type="domain" description="KHA" evidence="16">
    <location>
        <begin position="612"/>
        <end position="688"/>
    </location>
</feature>
<dbReference type="PROSITE" id="PS51490">
    <property type="entry name" value="KHA"/>
    <property type="match status" value="1"/>
</dbReference>
<keyword evidence="11 13" id="KW-0472">Membrane</keyword>
<proteinExistence type="inferred from homology"/>
<keyword evidence="9 13" id="KW-1133">Transmembrane helix</keyword>
<evidence type="ECO:0000313" key="18">
    <source>
        <dbReference type="Proteomes" id="UP001161247"/>
    </source>
</evidence>
<dbReference type="Pfam" id="PF11834">
    <property type="entry name" value="KHA"/>
    <property type="match status" value="1"/>
</dbReference>
<dbReference type="Gene3D" id="1.10.287.70">
    <property type="match status" value="1"/>
</dbReference>
<dbReference type="Gene3D" id="2.60.120.10">
    <property type="entry name" value="Jelly Rolls"/>
    <property type="match status" value="1"/>
</dbReference>
<evidence type="ECO:0000256" key="8">
    <source>
        <dbReference type="ARBA" id="ARBA00022958"/>
    </source>
</evidence>
<dbReference type="GO" id="GO:0005249">
    <property type="term" value="F:voltage-gated potassium channel activity"/>
    <property type="evidence" value="ECO:0007669"/>
    <property type="project" value="UniProtKB-UniRule"/>
</dbReference>
<evidence type="ECO:0000256" key="5">
    <source>
        <dbReference type="ARBA" id="ARBA00022692"/>
    </source>
</evidence>
<evidence type="ECO:0000256" key="11">
    <source>
        <dbReference type="ARBA" id="ARBA00023136"/>
    </source>
</evidence>
<keyword evidence="3 13" id="KW-0813">Transport</keyword>
<name>A0AAV1D7Q6_OLDCO</name>
<keyword evidence="12 13" id="KW-0407">Ion channel</keyword>
<dbReference type="InterPro" id="IPR003938">
    <property type="entry name" value="K_chnl_volt-dep_EAG/ELK/ERG"/>
</dbReference>
<evidence type="ECO:0000256" key="3">
    <source>
        <dbReference type="ARBA" id="ARBA00022448"/>
    </source>
</evidence>
<evidence type="ECO:0000256" key="6">
    <source>
        <dbReference type="ARBA" id="ARBA00022826"/>
    </source>
</evidence>
<dbReference type="PRINTS" id="PR01463">
    <property type="entry name" value="EAGCHANLFMLY"/>
</dbReference>
<feature type="compositionally biased region" description="Basic and acidic residues" evidence="14">
    <location>
        <begin position="38"/>
        <end position="47"/>
    </location>
</feature>
<feature type="transmembrane region" description="Helical" evidence="13">
    <location>
        <begin position="99"/>
        <end position="120"/>
    </location>
</feature>
<dbReference type="FunFam" id="1.10.287.70:FF:000123">
    <property type="entry name" value="Potassium channel KAT3"/>
    <property type="match status" value="1"/>
</dbReference>
<reference evidence="17" key="1">
    <citation type="submission" date="2023-03" db="EMBL/GenBank/DDBJ databases">
        <authorList>
            <person name="Julca I."/>
        </authorList>
    </citation>
    <scope>NUCLEOTIDE SEQUENCE</scope>
</reference>
<dbReference type="EMBL" id="OX459121">
    <property type="protein sequence ID" value="CAI9103835.1"/>
    <property type="molecule type" value="Genomic_DNA"/>
</dbReference>
<feature type="transmembrane region" description="Helical" evidence="13">
    <location>
        <begin position="230"/>
        <end position="256"/>
    </location>
</feature>
<dbReference type="InterPro" id="IPR000595">
    <property type="entry name" value="cNMP-bd_dom"/>
</dbReference>
<evidence type="ECO:0000256" key="9">
    <source>
        <dbReference type="ARBA" id="ARBA00022989"/>
    </source>
</evidence>
<evidence type="ECO:0000259" key="16">
    <source>
        <dbReference type="PROSITE" id="PS51490"/>
    </source>
</evidence>
<dbReference type="CDD" id="cd00038">
    <property type="entry name" value="CAP_ED"/>
    <property type="match status" value="1"/>
</dbReference>
<dbReference type="Pfam" id="PF00027">
    <property type="entry name" value="cNMP_binding"/>
    <property type="match status" value="1"/>
</dbReference>
<dbReference type="InterPro" id="IPR005821">
    <property type="entry name" value="Ion_trans_dom"/>
</dbReference>
<dbReference type="AlphaFoldDB" id="A0AAV1D7Q6"/>
<dbReference type="PANTHER" id="PTHR45743:SF21">
    <property type="entry name" value="POTASSIUM CHANNEL AKT2_3"/>
    <property type="match status" value="1"/>
</dbReference>
<dbReference type="SUPFAM" id="SSF81324">
    <property type="entry name" value="Voltage-gated potassium channels"/>
    <property type="match status" value="1"/>
</dbReference>
<accession>A0AAV1D7Q6</accession>
<comment type="similarity">
    <text evidence="2 13">Belongs to the potassium channel family. Plant (TC 1.A.1.4) subfamily.</text>
</comment>
<organism evidence="17 18">
    <name type="scientific">Oldenlandia corymbosa var. corymbosa</name>
    <dbReference type="NCBI Taxonomy" id="529605"/>
    <lineage>
        <taxon>Eukaryota</taxon>
        <taxon>Viridiplantae</taxon>
        <taxon>Streptophyta</taxon>
        <taxon>Embryophyta</taxon>
        <taxon>Tracheophyta</taxon>
        <taxon>Spermatophyta</taxon>
        <taxon>Magnoliopsida</taxon>
        <taxon>eudicotyledons</taxon>
        <taxon>Gunneridae</taxon>
        <taxon>Pentapetalae</taxon>
        <taxon>asterids</taxon>
        <taxon>lamiids</taxon>
        <taxon>Gentianales</taxon>
        <taxon>Rubiaceae</taxon>
        <taxon>Rubioideae</taxon>
        <taxon>Spermacoceae</taxon>
        <taxon>Hedyotis-Oldenlandia complex</taxon>
        <taxon>Oldenlandia</taxon>
    </lineage>
</organism>
<evidence type="ECO:0000256" key="4">
    <source>
        <dbReference type="ARBA" id="ARBA00022538"/>
    </source>
</evidence>
<keyword evidence="6 13" id="KW-0631">Potassium channel</keyword>
<evidence type="ECO:0000256" key="2">
    <source>
        <dbReference type="ARBA" id="ARBA00007929"/>
    </source>
</evidence>
<gene>
    <name evidence="17" type="ORF">OLC1_LOCUS12900</name>
</gene>
<dbReference type="PANTHER" id="PTHR45743">
    <property type="entry name" value="POTASSIUM CHANNEL AKT1"/>
    <property type="match status" value="1"/>
</dbReference>
<feature type="region of interest" description="Disordered" evidence="14">
    <location>
        <begin position="29"/>
        <end position="49"/>
    </location>
</feature>
<feature type="transmembrane region" description="Helical" evidence="13">
    <location>
        <begin position="132"/>
        <end position="150"/>
    </location>
</feature>
<keyword evidence="10 13" id="KW-0406">Ion transport</keyword>
<evidence type="ECO:0000256" key="10">
    <source>
        <dbReference type="ARBA" id="ARBA00023065"/>
    </source>
</evidence>
<evidence type="ECO:0000313" key="17">
    <source>
        <dbReference type="EMBL" id="CAI9103835.1"/>
    </source>
</evidence>
<dbReference type="Pfam" id="PF00520">
    <property type="entry name" value="Ion_trans"/>
    <property type="match status" value="1"/>
</dbReference>
<dbReference type="PROSITE" id="PS50042">
    <property type="entry name" value="CNMP_BINDING_3"/>
    <property type="match status" value="1"/>
</dbReference>
<sequence length="688" mass="79448">MNNVEFAFFFHTLCFTFRVIMDDNVSMGQEHNPKKTRHGDFEEEDHKRRVGKTSQDFDISYLVLPPLGASVSSNYQSQCLLKGNIISPLNSRYRYWETFMMILVLYSAWICPFEVAFLISRPNVHLSIADNVVDLFFTIDIVLTFFVAYIDPITHLLVLDRSKIAKRYISTWFVMDVASTIPFETLGWLFRTTHVARATFSVLGLLRLWRIRRVKQFFTRLEKDIRFDYFWVRCAWLLSVTTFLAHCAGCLFYLLADLHPSKGNTWIGLMEAQNPDYKDKSIMFRYISAIYWSLATMSTVGYGDIHAVNAWEITFVIVYMIFNLGLTSYIIGNMTNLVVEGTRRTMEFRNTIDAASYFVRRNRLPVKLKKQMITYICLRYKAESLNQQELIEQLPKSIYMNIKQHLFSPVIENVYLFKGVSRESLLFLVPDIKAEYMAPREDVILHNEILDSVYIIVSGEVEIINFEMGKEQVIGILRSGDIFGEVPLFCNWKERFTYRTRTLSQLLKLKVSVLLQAMKNNQEDSTAMMENFLQYHKTFNGLLTGTKDVGEGSPKPSMNYLQKFADTDSNWNTSMWETIAGKQRGFPHNEEKYESEEEFSEGSCSSNVRRMRVSIFLGDPKLRRNAQCNQPGRLITLPKSLAELKSIAGKKFGLDATNAMVIEEGGAQIDSIEVIRDGDKLFIVEGSP</sequence>
<comment type="subcellular location">
    <subcellularLocation>
        <location evidence="1 13">Membrane</location>
        <topology evidence="1 13">Multi-pass membrane protein</topology>
    </subcellularLocation>
</comment>
<evidence type="ECO:0000256" key="1">
    <source>
        <dbReference type="ARBA" id="ARBA00004141"/>
    </source>
</evidence>
<dbReference type="SUPFAM" id="SSF51206">
    <property type="entry name" value="cAMP-binding domain-like"/>
    <property type="match status" value="1"/>
</dbReference>
<comment type="domain">
    <text evidence="13">The KHA domain (rich in hydrophobic and acidic residues) present in the C-terminal part is likely to be important for tetramerization.</text>
</comment>
<comment type="subunit">
    <text evidence="13">The potassium channel is composed of a homo- or heterotetrameric complex of pore-forming subunits.</text>
</comment>
<keyword evidence="18" id="KW-1185">Reference proteome</keyword>
<evidence type="ECO:0000259" key="15">
    <source>
        <dbReference type="PROSITE" id="PS50042"/>
    </source>
</evidence>
<evidence type="ECO:0000256" key="14">
    <source>
        <dbReference type="SAM" id="MobiDB-lite"/>
    </source>
</evidence>
<feature type="domain" description="Cyclic nucleotide-binding" evidence="15">
    <location>
        <begin position="416"/>
        <end position="535"/>
    </location>
</feature>
<feature type="transmembrane region" description="Helical" evidence="13">
    <location>
        <begin position="310"/>
        <end position="331"/>
    </location>
</feature>
<comment type="caution">
    <text evidence="13">Lacks conserved residue(s) required for the propagation of feature annotation.</text>
</comment>
<dbReference type="InterPro" id="IPR018490">
    <property type="entry name" value="cNMP-bd_dom_sf"/>
</dbReference>
<dbReference type="SMART" id="SM00100">
    <property type="entry name" value="cNMP"/>
    <property type="match status" value="1"/>
</dbReference>
<dbReference type="GO" id="GO:0034702">
    <property type="term" value="C:monoatomic ion channel complex"/>
    <property type="evidence" value="ECO:0007669"/>
    <property type="project" value="UniProtKB-KW"/>
</dbReference>
<dbReference type="InterPro" id="IPR021789">
    <property type="entry name" value="KHA_dom"/>
</dbReference>
<dbReference type="InterPro" id="IPR045319">
    <property type="entry name" value="KAT/AKT"/>
</dbReference>